<accession>A0ACC4E308</accession>
<dbReference type="Proteomes" id="UP001638806">
    <property type="component" value="Unassembled WGS sequence"/>
</dbReference>
<organism evidence="1 2">
    <name type="scientific">Purpureocillium lilacinum</name>
    <name type="common">Paecilomyces lilacinus</name>
    <dbReference type="NCBI Taxonomy" id="33203"/>
    <lineage>
        <taxon>Eukaryota</taxon>
        <taxon>Fungi</taxon>
        <taxon>Dikarya</taxon>
        <taxon>Ascomycota</taxon>
        <taxon>Pezizomycotina</taxon>
        <taxon>Sordariomycetes</taxon>
        <taxon>Hypocreomycetidae</taxon>
        <taxon>Hypocreales</taxon>
        <taxon>Ophiocordycipitaceae</taxon>
        <taxon>Purpureocillium</taxon>
    </lineage>
</organism>
<evidence type="ECO:0000313" key="2">
    <source>
        <dbReference type="Proteomes" id="UP001638806"/>
    </source>
</evidence>
<keyword evidence="2" id="KW-1185">Reference proteome</keyword>
<sequence length="101" mass="11442">MPGRPRLPRHCPAALVNAEGTNCPTASHALPKPPYEWKTLKLSIVARNGEMQIDDVLRLFCSRFFALTNHAAAQQLSKFGMYGFAPDEENMKLAWYQEMFT</sequence>
<name>A0ACC4E308_PURLI</name>
<protein>
    <submittedName>
        <fullName evidence="1">Uncharacterized protein</fullName>
    </submittedName>
</protein>
<gene>
    <name evidence="1" type="ORF">ACCO45_004515</name>
</gene>
<comment type="caution">
    <text evidence="1">The sequence shown here is derived from an EMBL/GenBank/DDBJ whole genome shotgun (WGS) entry which is preliminary data.</text>
</comment>
<dbReference type="EMBL" id="JBGNUJ010000003">
    <property type="protein sequence ID" value="KAL3962992.1"/>
    <property type="molecule type" value="Genomic_DNA"/>
</dbReference>
<proteinExistence type="predicted"/>
<evidence type="ECO:0000313" key="1">
    <source>
        <dbReference type="EMBL" id="KAL3962992.1"/>
    </source>
</evidence>
<reference evidence="1" key="1">
    <citation type="submission" date="2024-12" db="EMBL/GenBank/DDBJ databases">
        <title>Comparative genomics and development of molecular markers within Purpureocillium lilacinum and among Purpureocillium species.</title>
        <authorList>
            <person name="Yeh Z.-Y."/>
            <person name="Ni N.-T."/>
            <person name="Lo P.-H."/>
            <person name="Mushyakhwo K."/>
            <person name="Lin C.-F."/>
            <person name="Nai Y.-S."/>
        </authorList>
    </citation>
    <scope>NUCLEOTIDE SEQUENCE</scope>
    <source>
        <strain evidence="1">NCHU-NPUST-175</strain>
    </source>
</reference>